<dbReference type="Pfam" id="PF13374">
    <property type="entry name" value="TPR_10"/>
    <property type="match status" value="4"/>
</dbReference>
<protein>
    <submittedName>
        <fullName evidence="2">Tetratricopeptide repeat protein</fullName>
    </submittedName>
</protein>
<dbReference type="PANTHER" id="PTHR46082">
    <property type="entry name" value="ATP/GTP-BINDING PROTEIN-RELATED"/>
    <property type="match status" value="1"/>
</dbReference>
<dbReference type="Gene3D" id="1.25.40.10">
    <property type="entry name" value="Tetratricopeptide repeat domain"/>
    <property type="match status" value="2"/>
</dbReference>
<dbReference type="RefSeq" id="WP_153288608.1">
    <property type="nucleotide sequence ID" value="NZ_CP045643.1"/>
</dbReference>
<reference evidence="2 3" key="1">
    <citation type="submission" date="2019-10" db="EMBL/GenBank/DDBJ databases">
        <title>A novel species.</title>
        <authorList>
            <person name="Gao J."/>
        </authorList>
    </citation>
    <scope>NUCLEOTIDE SEQUENCE [LARGE SCALE GENOMIC DNA]</scope>
    <source>
        <strain evidence="2 3">QMT-28</strain>
    </source>
</reference>
<dbReference type="NCBIfam" id="NF040586">
    <property type="entry name" value="FxSxx_TPR"/>
    <property type="match status" value="1"/>
</dbReference>
<dbReference type="InterPro" id="IPR000157">
    <property type="entry name" value="TIR_dom"/>
</dbReference>
<dbReference type="InterPro" id="IPR053137">
    <property type="entry name" value="NLR-like"/>
</dbReference>
<dbReference type="Proteomes" id="UP000326179">
    <property type="component" value="Chromosome"/>
</dbReference>
<dbReference type="Pfam" id="PF00931">
    <property type="entry name" value="NB-ARC"/>
    <property type="match status" value="1"/>
</dbReference>
<dbReference type="PANTHER" id="PTHR46082:SF6">
    <property type="entry name" value="AAA+ ATPASE DOMAIN-CONTAINING PROTEIN-RELATED"/>
    <property type="match status" value="1"/>
</dbReference>
<sequence>MTDYAQQFFISYAGTDRGWAEWAGWHLEQAGHQVTLDIWDWRTGDNLVQRMDEALEGADAVIALFSASYFEDERWTTEEWTAAVAHRDRLIPLALEPLATKDLPRILAAKLRKDLHGLDEAAALAALREAVNSGSRPTAPPPFPGTIPVTATTPVAGQGKPRLPGSTGQPEVWSVRRRNPDFAGREAEIARLRERLVKEGRAVPQVLHGMGGVGKTQLALEYAHRFAGQYDLVWWIDAEQPAEMPVRYTEIATRLGIAKPEAGAEANARAMLTHLDVRDRWLLILDNAEDPDQIEPWLAQGSGHTLITSRNPNWAGTARTTPLNVFARTDSVTYLQGRVSGMSDEQANTLAADLGDLPLALAQAAGVIANGGMSLDRYRQLLTTNTTQILKKGGAPGYPASVEATVTIATNRLTDDHPAAVALLHLVALLGPEPIQNSWLETVRPLLTTIPGDPDDPMWLHDALSPLSRYGLARTESESFQIHRLTQAVLRDQTRPDQSVAIRNDATTLLAAVNPGDPQSPDSWPSWAALTPHLAAVHLATTEQPELRPTVLDAAHYLIRSGQTRTARDLTAAAHNAWSTDLGQDHPDTLTAAQYLGHATADLGNTNAARPIIEDTLARRRRTLGDDHPDTLQSANDLASALSRLGEYAGNLYLFEDILARRRRTLGDDHPNTLQSAHSLAITLHNLGEHAEARRIIEDTLARGRRTLGDDHPTTLQAAHSLAVNLHVAGEYAEARRIHEDTLARGRRTLGDDHPTTYQSANEHATTLHALGEYAEARRVIEDTLARGRRTLGDDHPTTLDSANGLATILHSLGEYAEARRIHEDTLARRRRTLGDDHPETLQSANGLANTLHGLGGYAEGRRIIEDTLARGRRIFGDDHPNTLASANGLATILHSLGEYAEARRIHEDTLARRRHTLGDDHPNTLNSAHSLAVTLHALHQYTTAAQLLDDVRNRRRRSLGNDHPATARATRDLAKVLSTMGRQFEAQRLLAPQKRKKSRFGRKRR</sequence>
<organism evidence="2 3">
    <name type="scientific">Streptomyces fagopyri</name>
    <dbReference type="NCBI Taxonomy" id="2662397"/>
    <lineage>
        <taxon>Bacteria</taxon>
        <taxon>Bacillati</taxon>
        <taxon>Actinomycetota</taxon>
        <taxon>Actinomycetes</taxon>
        <taxon>Kitasatosporales</taxon>
        <taxon>Streptomycetaceae</taxon>
        <taxon>Streptomyces</taxon>
    </lineage>
</organism>
<dbReference type="InterPro" id="IPR002182">
    <property type="entry name" value="NB-ARC"/>
</dbReference>
<dbReference type="AlphaFoldDB" id="A0A5Q0LB49"/>
<name>A0A5Q0LB49_9ACTN</name>
<dbReference type="SUPFAM" id="SSF52540">
    <property type="entry name" value="P-loop containing nucleoside triphosphate hydrolases"/>
    <property type="match status" value="1"/>
</dbReference>
<dbReference type="SUPFAM" id="SSF52200">
    <property type="entry name" value="Toll/Interleukin receptor TIR domain"/>
    <property type="match status" value="1"/>
</dbReference>
<dbReference type="GO" id="GO:0007165">
    <property type="term" value="P:signal transduction"/>
    <property type="evidence" value="ECO:0007669"/>
    <property type="project" value="InterPro"/>
</dbReference>
<keyword evidence="3" id="KW-1185">Reference proteome</keyword>
<dbReference type="Gene3D" id="3.40.50.10140">
    <property type="entry name" value="Toll/interleukin-1 receptor homology (TIR) domain"/>
    <property type="match status" value="1"/>
</dbReference>
<dbReference type="InterPro" id="IPR011990">
    <property type="entry name" value="TPR-like_helical_dom_sf"/>
</dbReference>
<dbReference type="SMART" id="SM00255">
    <property type="entry name" value="TIR"/>
    <property type="match status" value="1"/>
</dbReference>
<dbReference type="GO" id="GO:0043531">
    <property type="term" value="F:ADP binding"/>
    <property type="evidence" value="ECO:0007669"/>
    <property type="project" value="InterPro"/>
</dbReference>
<gene>
    <name evidence="2" type="ORF">GFH48_14300</name>
</gene>
<dbReference type="KEGG" id="sfy:GFH48_14300"/>
<evidence type="ECO:0000313" key="2">
    <source>
        <dbReference type="EMBL" id="QFZ74275.1"/>
    </source>
</evidence>
<dbReference type="InterPro" id="IPR035897">
    <property type="entry name" value="Toll_tir_struct_dom_sf"/>
</dbReference>
<feature type="domain" description="TIR" evidence="1">
    <location>
        <begin position="4"/>
        <end position="131"/>
    </location>
</feature>
<dbReference type="SUPFAM" id="SSF48452">
    <property type="entry name" value="TPR-like"/>
    <property type="match status" value="4"/>
</dbReference>
<dbReference type="Pfam" id="PF13676">
    <property type="entry name" value="TIR_2"/>
    <property type="match status" value="1"/>
</dbReference>
<dbReference type="Gene3D" id="3.40.50.300">
    <property type="entry name" value="P-loop containing nucleotide triphosphate hydrolases"/>
    <property type="match status" value="1"/>
</dbReference>
<evidence type="ECO:0000259" key="1">
    <source>
        <dbReference type="PROSITE" id="PS50104"/>
    </source>
</evidence>
<dbReference type="EMBL" id="CP045643">
    <property type="protein sequence ID" value="QFZ74275.1"/>
    <property type="molecule type" value="Genomic_DNA"/>
</dbReference>
<dbReference type="InterPro" id="IPR027417">
    <property type="entry name" value="P-loop_NTPase"/>
</dbReference>
<proteinExistence type="predicted"/>
<dbReference type="PROSITE" id="PS50104">
    <property type="entry name" value="TIR"/>
    <property type="match status" value="1"/>
</dbReference>
<accession>A0A5Q0LB49</accession>
<dbReference type="Pfam" id="PF13424">
    <property type="entry name" value="TPR_12"/>
    <property type="match status" value="3"/>
</dbReference>
<evidence type="ECO:0000313" key="3">
    <source>
        <dbReference type="Proteomes" id="UP000326179"/>
    </source>
</evidence>